<name>A0A210PLY0_MIZYE</name>
<keyword evidence="2" id="KW-0472">Membrane</keyword>
<dbReference type="OrthoDB" id="6053596at2759"/>
<reference evidence="3 4" key="1">
    <citation type="journal article" date="2017" name="Nat. Ecol. Evol.">
        <title>Scallop genome provides insights into evolution of bilaterian karyotype and development.</title>
        <authorList>
            <person name="Wang S."/>
            <person name="Zhang J."/>
            <person name="Jiao W."/>
            <person name="Li J."/>
            <person name="Xun X."/>
            <person name="Sun Y."/>
            <person name="Guo X."/>
            <person name="Huan P."/>
            <person name="Dong B."/>
            <person name="Zhang L."/>
            <person name="Hu X."/>
            <person name="Sun X."/>
            <person name="Wang J."/>
            <person name="Zhao C."/>
            <person name="Wang Y."/>
            <person name="Wang D."/>
            <person name="Huang X."/>
            <person name="Wang R."/>
            <person name="Lv J."/>
            <person name="Li Y."/>
            <person name="Zhang Z."/>
            <person name="Liu B."/>
            <person name="Lu W."/>
            <person name="Hui Y."/>
            <person name="Liang J."/>
            <person name="Zhou Z."/>
            <person name="Hou R."/>
            <person name="Li X."/>
            <person name="Liu Y."/>
            <person name="Li H."/>
            <person name="Ning X."/>
            <person name="Lin Y."/>
            <person name="Zhao L."/>
            <person name="Xing Q."/>
            <person name="Dou J."/>
            <person name="Li Y."/>
            <person name="Mao J."/>
            <person name="Guo H."/>
            <person name="Dou H."/>
            <person name="Li T."/>
            <person name="Mu C."/>
            <person name="Jiang W."/>
            <person name="Fu Q."/>
            <person name="Fu X."/>
            <person name="Miao Y."/>
            <person name="Liu J."/>
            <person name="Yu Q."/>
            <person name="Li R."/>
            <person name="Liao H."/>
            <person name="Li X."/>
            <person name="Kong Y."/>
            <person name="Jiang Z."/>
            <person name="Chourrout D."/>
            <person name="Li R."/>
            <person name="Bao Z."/>
        </authorList>
    </citation>
    <scope>NUCLEOTIDE SEQUENCE [LARGE SCALE GENOMIC DNA]</scope>
    <source>
        <strain evidence="3 4">PY_sf001</strain>
    </source>
</reference>
<dbReference type="EMBL" id="NEDP02005588">
    <property type="protein sequence ID" value="OWF37510.1"/>
    <property type="molecule type" value="Genomic_DNA"/>
</dbReference>
<evidence type="ECO:0000313" key="4">
    <source>
        <dbReference type="Proteomes" id="UP000242188"/>
    </source>
</evidence>
<feature type="transmembrane region" description="Helical" evidence="2">
    <location>
        <begin position="67"/>
        <end position="85"/>
    </location>
</feature>
<keyword evidence="2" id="KW-1133">Transmembrane helix</keyword>
<dbReference type="AlphaFoldDB" id="A0A210PLY0"/>
<feature type="region of interest" description="Disordered" evidence="1">
    <location>
        <begin position="157"/>
        <end position="184"/>
    </location>
</feature>
<keyword evidence="2" id="KW-0812">Transmembrane</keyword>
<comment type="caution">
    <text evidence="3">The sequence shown here is derived from an EMBL/GenBank/DDBJ whole genome shotgun (WGS) entry which is preliminary data.</text>
</comment>
<evidence type="ECO:0000256" key="2">
    <source>
        <dbReference type="SAM" id="Phobius"/>
    </source>
</evidence>
<organism evidence="3 4">
    <name type="scientific">Mizuhopecten yessoensis</name>
    <name type="common">Japanese scallop</name>
    <name type="synonym">Patinopecten yessoensis</name>
    <dbReference type="NCBI Taxonomy" id="6573"/>
    <lineage>
        <taxon>Eukaryota</taxon>
        <taxon>Metazoa</taxon>
        <taxon>Spiralia</taxon>
        <taxon>Lophotrochozoa</taxon>
        <taxon>Mollusca</taxon>
        <taxon>Bivalvia</taxon>
        <taxon>Autobranchia</taxon>
        <taxon>Pteriomorphia</taxon>
        <taxon>Pectinida</taxon>
        <taxon>Pectinoidea</taxon>
        <taxon>Pectinidae</taxon>
        <taxon>Mizuhopecten</taxon>
    </lineage>
</organism>
<dbReference type="Proteomes" id="UP000242188">
    <property type="component" value="Unassembled WGS sequence"/>
</dbReference>
<keyword evidence="4" id="KW-1185">Reference proteome</keyword>
<sequence>MMQTVITWRRPRDAHRNLHYGNPCLFLIGNALCYIISGLILLVIGVIITSLTFQNLEHHDSETSERYAGPILIVVGVLVLARGALNHIRPGDSTNPQRLVIRSYTGEIATRPIMEYSSNSMTMCSVVSIGETHEYPRLSIYNDDPPSYDAVIETSGDPACISESTTTRDESTQSPDEQQELPPSYEECFQAAAATATTSIDATTTQQETEVFSSKDT</sequence>
<proteinExistence type="predicted"/>
<protein>
    <submittedName>
        <fullName evidence="3">Uncharacterized protein</fullName>
    </submittedName>
</protein>
<evidence type="ECO:0000256" key="1">
    <source>
        <dbReference type="SAM" id="MobiDB-lite"/>
    </source>
</evidence>
<evidence type="ECO:0000313" key="3">
    <source>
        <dbReference type="EMBL" id="OWF37510.1"/>
    </source>
</evidence>
<gene>
    <name evidence="3" type="ORF">KP79_PYT06056</name>
</gene>
<feature type="transmembrane region" description="Helical" evidence="2">
    <location>
        <begin position="20"/>
        <end position="47"/>
    </location>
</feature>
<accession>A0A210PLY0</accession>